<feature type="transmembrane region" description="Helical" evidence="13">
    <location>
        <begin position="33"/>
        <end position="55"/>
    </location>
</feature>
<evidence type="ECO:0000256" key="9">
    <source>
        <dbReference type="ARBA" id="ARBA00022840"/>
    </source>
</evidence>
<dbReference type="OrthoDB" id="9815750at2"/>
<dbReference type="EMBL" id="UGJJ01000002">
    <property type="protein sequence ID" value="STR02544.1"/>
    <property type="molecule type" value="Genomic_DNA"/>
</dbReference>
<organism evidence="17 18">
    <name type="scientific">Kingella potus</name>
    <dbReference type="NCBI Taxonomy" id="265175"/>
    <lineage>
        <taxon>Bacteria</taxon>
        <taxon>Pseudomonadati</taxon>
        <taxon>Pseudomonadota</taxon>
        <taxon>Betaproteobacteria</taxon>
        <taxon>Neisseriales</taxon>
        <taxon>Neisseriaceae</taxon>
        <taxon>Kingella</taxon>
    </lineage>
</organism>
<keyword evidence="18" id="KW-1185">Reference proteome</keyword>
<dbReference type="InterPro" id="IPR000014">
    <property type="entry name" value="PAS"/>
</dbReference>
<proteinExistence type="predicted"/>
<dbReference type="GO" id="GO:0016020">
    <property type="term" value="C:membrane"/>
    <property type="evidence" value="ECO:0007669"/>
    <property type="project" value="UniProtKB-SubCell"/>
</dbReference>
<dbReference type="PROSITE" id="PS50112">
    <property type="entry name" value="PAS"/>
    <property type="match status" value="1"/>
</dbReference>
<keyword evidence="9" id="KW-0067">ATP-binding</keyword>
<dbReference type="GO" id="GO:0000155">
    <property type="term" value="F:phosphorelay sensor kinase activity"/>
    <property type="evidence" value="ECO:0007669"/>
    <property type="project" value="InterPro"/>
</dbReference>
<feature type="transmembrane region" description="Helical" evidence="13">
    <location>
        <begin position="76"/>
        <end position="99"/>
    </location>
</feature>
<dbReference type="EC" id="2.7.13.3" evidence="3"/>
<dbReference type="RefSeq" id="WP_115308458.1">
    <property type="nucleotide sequence ID" value="NZ_UGJJ01000002.1"/>
</dbReference>
<evidence type="ECO:0000259" key="14">
    <source>
        <dbReference type="PROSITE" id="PS50109"/>
    </source>
</evidence>
<dbReference type="InterPro" id="IPR005467">
    <property type="entry name" value="His_kinase_dom"/>
</dbReference>
<dbReference type="Proteomes" id="UP000254293">
    <property type="component" value="Unassembled WGS sequence"/>
</dbReference>
<dbReference type="SMART" id="SM00091">
    <property type="entry name" value="PAS"/>
    <property type="match status" value="1"/>
</dbReference>
<dbReference type="InterPro" id="IPR013656">
    <property type="entry name" value="PAS_4"/>
</dbReference>
<dbReference type="SMART" id="SM00387">
    <property type="entry name" value="HATPase_c"/>
    <property type="match status" value="1"/>
</dbReference>
<dbReference type="GO" id="GO:0005524">
    <property type="term" value="F:ATP binding"/>
    <property type="evidence" value="ECO:0007669"/>
    <property type="project" value="UniProtKB-KW"/>
</dbReference>
<dbReference type="SUPFAM" id="SSF55785">
    <property type="entry name" value="PYP-like sensor domain (PAS domain)"/>
    <property type="match status" value="1"/>
</dbReference>
<feature type="domain" description="PAS" evidence="15">
    <location>
        <begin position="363"/>
        <end position="409"/>
    </location>
</feature>
<dbReference type="SMART" id="SM00304">
    <property type="entry name" value="HAMP"/>
    <property type="match status" value="1"/>
</dbReference>
<feature type="domain" description="HAMP" evidence="16">
    <location>
        <begin position="299"/>
        <end position="351"/>
    </location>
</feature>
<evidence type="ECO:0000259" key="16">
    <source>
        <dbReference type="PROSITE" id="PS50885"/>
    </source>
</evidence>
<dbReference type="InterPro" id="IPR050351">
    <property type="entry name" value="BphY/WalK/GraS-like"/>
</dbReference>
<comment type="catalytic activity">
    <reaction evidence="1">
        <text>ATP + protein L-histidine = ADP + protein N-phospho-L-histidine.</text>
        <dbReference type="EC" id="2.7.13.3"/>
    </reaction>
</comment>
<dbReference type="PANTHER" id="PTHR42878:SF7">
    <property type="entry name" value="SENSOR HISTIDINE KINASE GLRK"/>
    <property type="match status" value="1"/>
</dbReference>
<keyword evidence="6 13" id="KW-0812">Transmembrane</keyword>
<dbReference type="InterPro" id="IPR003661">
    <property type="entry name" value="HisK_dim/P_dom"/>
</dbReference>
<keyword evidence="5 17" id="KW-0808">Transferase</keyword>
<dbReference type="NCBIfam" id="TIGR00229">
    <property type="entry name" value="sensory_box"/>
    <property type="match status" value="1"/>
</dbReference>
<evidence type="ECO:0000256" key="1">
    <source>
        <dbReference type="ARBA" id="ARBA00000085"/>
    </source>
</evidence>
<sequence>MHRRYLFLLALICAALVYALTVATGSDSSLSQYFWGIIAAAGLTVSVLLVMVLRYGWLLLRHSQHNMLGSRLARRLALMFALVAVLPGIFLAGVSAQFISYSIKSWFGNDTAQALESSLTLSKSALDAALDQSVRQAAAVQIQIISGTAMGGSASDILRRSGEAASFSQIGIYYPANGRTDLIRNGGKLPMPQPESSIAAELARHGSYRAIVSLNGTLYAQGWLVLPPQPDGSEQALFFRRPVPANVARDAELIEAARSKYAELTYAKQGLQTFFLITLLAAALLSVMLALVIALYFSRRFIEPILSLSEGAQAVAEGDFTQRRPVYRNDELGRLTRLFNHMTEQLAIASDAEKLNRIKQEAARHYLETVLESLTAGVITFDEKGRLKTLNRSAERILGLPLSEMAGSSWHDWPQDVPRYAGLAALFQTVSSAESGSPVQTAYTPEGGSPRILLAKATPLPQDTGGGIALVFDDITLSVRAQKEAAWGEVAKRLAHEIRNPLTPIRLSAERLAWKLQDKLEGPDAQILTRSTDTIVKQVEAMQEMVEAFRNYARAPDLKLQKQDLNRLIEEVRLLYEGGSCTFEAQLSKIPAMADADTTAMRQVLHNLFKNAAEAAESAEHPRVLVRTEHNGSEITLTVGNNGKSFSPDMLHNAFEPYVTDKPTGTGLGLPVVKKIIEEHGGRIEAANPPEGGACITITLPALAESEHEK</sequence>
<reference evidence="17 18" key="1">
    <citation type="submission" date="2018-06" db="EMBL/GenBank/DDBJ databases">
        <authorList>
            <consortium name="Pathogen Informatics"/>
            <person name="Doyle S."/>
        </authorList>
    </citation>
    <scope>NUCLEOTIDE SEQUENCE [LARGE SCALE GENOMIC DNA]</scope>
    <source>
        <strain evidence="17 18">NCTC13336</strain>
    </source>
</reference>
<dbReference type="InterPro" id="IPR003594">
    <property type="entry name" value="HATPase_dom"/>
</dbReference>
<evidence type="ECO:0000256" key="11">
    <source>
        <dbReference type="ARBA" id="ARBA00023012"/>
    </source>
</evidence>
<dbReference type="GO" id="GO:0000156">
    <property type="term" value="F:phosphorelay response regulator activity"/>
    <property type="evidence" value="ECO:0007669"/>
    <property type="project" value="TreeGrafter"/>
</dbReference>
<keyword evidence="12 13" id="KW-0472">Membrane</keyword>
<name>A0A377R2V1_9NEIS</name>
<dbReference type="PROSITE" id="PS50109">
    <property type="entry name" value="HIS_KIN"/>
    <property type="match status" value="1"/>
</dbReference>
<evidence type="ECO:0000256" key="3">
    <source>
        <dbReference type="ARBA" id="ARBA00012438"/>
    </source>
</evidence>
<keyword evidence="8 17" id="KW-0418">Kinase</keyword>
<accession>A0A377R2V1</accession>
<keyword evidence="11" id="KW-0902">Two-component regulatory system</keyword>
<dbReference type="PANTHER" id="PTHR42878">
    <property type="entry name" value="TWO-COMPONENT HISTIDINE KINASE"/>
    <property type="match status" value="1"/>
</dbReference>
<dbReference type="InterPro" id="IPR017232">
    <property type="entry name" value="NtrY"/>
</dbReference>
<dbReference type="GO" id="GO:0030295">
    <property type="term" value="F:protein kinase activator activity"/>
    <property type="evidence" value="ECO:0007669"/>
    <property type="project" value="TreeGrafter"/>
</dbReference>
<dbReference type="PIRSF" id="PIRSF037532">
    <property type="entry name" value="STHK_NtrY"/>
    <property type="match status" value="1"/>
</dbReference>
<dbReference type="InterPro" id="IPR036890">
    <property type="entry name" value="HATPase_C_sf"/>
</dbReference>
<dbReference type="Pfam" id="PF00672">
    <property type="entry name" value="HAMP"/>
    <property type="match status" value="1"/>
</dbReference>
<dbReference type="CDD" id="cd00130">
    <property type="entry name" value="PAS"/>
    <property type="match status" value="1"/>
</dbReference>
<dbReference type="InterPro" id="IPR003660">
    <property type="entry name" value="HAMP_dom"/>
</dbReference>
<dbReference type="Gene3D" id="1.10.287.130">
    <property type="match status" value="1"/>
</dbReference>
<dbReference type="InterPro" id="IPR004358">
    <property type="entry name" value="Sig_transdc_His_kin-like_C"/>
</dbReference>
<protein>
    <recommendedName>
        <fullName evidence="3">histidine kinase</fullName>
        <ecNumber evidence="3">2.7.13.3</ecNumber>
    </recommendedName>
</protein>
<dbReference type="InterPro" id="IPR036097">
    <property type="entry name" value="HisK_dim/P_sf"/>
</dbReference>
<evidence type="ECO:0000259" key="15">
    <source>
        <dbReference type="PROSITE" id="PS50112"/>
    </source>
</evidence>
<evidence type="ECO:0000256" key="13">
    <source>
        <dbReference type="SAM" id="Phobius"/>
    </source>
</evidence>
<dbReference type="SUPFAM" id="SSF158472">
    <property type="entry name" value="HAMP domain-like"/>
    <property type="match status" value="1"/>
</dbReference>
<dbReference type="SUPFAM" id="SSF47384">
    <property type="entry name" value="Homodimeric domain of signal transducing histidine kinase"/>
    <property type="match status" value="1"/>
</dbReference>
<feature type="domain" description="Histidine kinase" evidence="14">
    <location>
        <begin position="493"/>
        <end position="704"/>
    </location>
</feature>
<dbReference type="PRINTS" id="PR00344">
    <property type="entry name" value="BCTRLSENSOR"/>
</dbReference>
<dbReference type="PROSITE" id="PS50885">
    <property type="entry name" value="HAMP"/>
    <property type="match status" value="1"/>
</dbReference>
<evidence type="ECO:0000313" key="17">
    <source>
        <dbReference type="EMBL" id="STR02544.1"/>
    </source>
</evidence>
<evidence type="ECO:0000313" key="18">
    <source>
        <dbReference type="Proteomes" id="UP000254293"/>
    </source>
</evidence>
<evidence type="ECO:0000256" key="7">
    <source>
        <dbReference type="ARBA" id="ARBA00022741"/>
    </source>
</evidence>
<evidence type="ECO:0000256" key="2">
    <source>
        <dbReference type="ARBA" id="ARBA00004141"/>
    </source>
</evidence>
<dbReference type="InterPro" id="IPR035965">
    <property type="entry name" value="PAS-like_dom_sf"/>
</dbReference>
<gene>
    <name evidence="17" type="primary">walK</name>
    <name evidence="17" type="ORF">NCTC13336_01421</name>
</gene>
<dbReference type="SUPFAM" id="SSF55874">
    <property type="entry name" value="ATPase domain of HSP90 chaperone/DNA topoisomerase II/histidine kinase"/>
    <property type="match status" value="1"/>
</dbReference>
<dbReference type="Pfam" id="PF02518">
    <property type="entry name" value="HATPase_c"/>
    <property type="match status" value="1"/>
</dbReference>
<keyword evidence="4" id="KW-0597">Phosphoprotein</keyword>
<dbReference type="Gene3D" id="3.30.565.10">
    <property type="entry name" value="Histidine kinase-like ATPase, C-terminal domain"/>
    <property type="match status" value="1"/>
</dbReference>
<dbReference type="CDD" id="cd06225">
    <property type="entry name" value="HAMP"/>
    <property type="match status" value="1"/>
</dbReference>
<dbReference type="Gene3D" id="6.10.340.10">
    <property type="match status" value="1"/>
</dbReference>
<dbReference type="GO" id="GO:0007234">
    <property type="term" value="P:osmosensory signaling via phosphorelay pathway"/>
    <property type="evidence" value="ECO:0007669"/>
    <property type="project" value="TreeGrafter"/>
</dbReference>
<evidence type="ECO:0000256" key="6">
    <source>
        <dbReference type="ARBA" id="ARBA00022692"/>
    </source>
</evidence>
<dbReference type="Pfam" id="PF00512">
    <property type="entry name" value="HisKA"/>
    <property type="match status" value="1"/>
</dbReference>
<evidence type="ECO:0000256" key="10">
    <source>
        <dbReference type="ARBA" id="ARBA00022989"/>
    </source>
</evidence>
<dbReference type="Gene3D" id="3.30.450.20">
    <property type="entry name" value="PAS domain"/>
    <property type="match status" value="1"/>
</dbReference>
<dbReference type="Pfam" id="PF08448">
    <property type="entry name" value="PAS_4"/>
    <property type="match status" value="1"/>
</dbReference>
<comment type="subcellular location">
    <subcellularLocation>
        <location evidence="2">Membrane</location>
        <topology evidence="2">Multi-pass membrane protein</topology>
    </subcellularLocation>
</comment>
<dbReference type="SMART" id="SM00388">
    <property type="entry name" value="HisKA"/>
    <property type="match status" value="1"/>
</dbReference>
<evidence type="ECO:0000256" key="8">
    <source>
        <dbReference type="ARBA" id="ARBA00022777"/>
    </source>
</evidence>
<dbReference type="CDD" id="cd00082">
    <property type="entry name" value="HisKA"/>
    <property type="match status" value="1"/>
</dbReference>
<keyword evidence="10 13" id="KW-1133">Transmembrane helix</keyword>
<keyword evidence="7" id="KW-0547">Nucleotide-binding</keyword>
<feature type="transmembrane region" description="Helical" evidence="13">
    <location>
        <begin position="274"/>
        <end position="297"/>
    </location>
</feature>
<dbReference type="AlphaFoldDB" id="A0A377R2V1"/>
<evidence type="ECO:0000256" key="12">
    <source>
        <dbReference type="ARBA" id="ARBA00023136"/>
    </source>
</evidence>
<evidence type="ECO:0000256" key="4">
    <source>
        <dbReference type="ARBA" id="ARBA00022553"/>
    </source>
</evidence>
<evidence type="ECO:0000256" key="5">
    <source>
        <dbReference type="ARBA" id="ARBA00022679"/>
    </source>
</evidence>